<comment type="caution">
    <text evidence="1">The sequence shown here is derived from an EMBL/GenBank/DDBJ whole genome shotgun (WGS) entry which is preliminary data.</text>
</comment>
<sequence>MTDPTPEQIKIMVLTSVHIDLLETLKQIHDWAALGAEHGNLFSIRVRDKAHLTIEQAEKAVE</sequence>
<name>A0A0F9I651_9ZZZZ</name>
<gene>
    <name evidence="1" type="ORF">LCGC14_1916340</name>
</gene>
<dbReference type="AlphaFoldDB" id="A0A0F9I651"/>
<accession>A0A0F9I651</accession>
<protein>
    <submittedName>
        <fullName evidence="1">Uncharacterized protein</fullName>
    </submittedName>
</protein>
<evidence type="ECO:0000313" key="1">
    <source>
        <dbReference type="EMBL" id="KKL89275.1"/>
    </source>
</evidence>
<dbReference type="EMBL" id="LAZR01020330">
    <property type="protein sequence ID" value="KKL89275.1"/>
    <property type="molecule type" value="Genomic_DNA"/>
</dbReference>
<proteinExistence type="predicted"/>
<organism evidence="1">
    <name type="scientific">marine sediment metagenome</name>
    <dbReference type="NCBI Taxonomy" id="412755"/>
    <lineage>
        <taxon>unclassified sequences</taxon>
        <taxon>metagenomes</taxon>
        <taxon>ecological metagenomes</taxon>
    </lineage>
</organism>
<reference evidence="1" key="1">
    <citation type="journal article" date="2015" name="Nature">
        <title>Complex archaea that bridge the gap between prokaryotes and eukaryotes.</title>
        <authorList>
            <person name="Spang A."/>
            <person name="Saw J.H."/>
            <person name="Jorgensen S.L."/>
            <person name="Zaremba-Niedzwiedzka K."/>
            <person name="Martijn J."/>
            <person name="Lind A.E."/>
            <person name="van Eijk R."/>
            <person name="Schleper C."/>
            <person name="Guy L."/>
            <person name="Ettema T.J."/>
        </authorList>
    </citation>
    <scope>NUCLEOTIDE SEQUENCE</scope>
</reference>